<gene>
    <name evidence="3" type="primary">zot_1</name>
    <name evidence="4" type="synonym">zot_2</name>
    <name evidence="5" type="synonym">zot_3</name>
    <name evidence="3" type="ORF">AW0309160_01496</name>
    <name evidence="4" type="ORF">AW0309160_01506</name>
    <name evidence="5" type="ORF">AW0309160_01516</name>
</gene>
<dbReference type="EMBL" id="LR721750">
    <property type="protein sequence ID" value="VVV04113.1"/>
    <property type="molecule type" value="Genomic_DNA"/>
</dbReference>
<dbReference type="SUPFAM" id="SSF52540">
    <property type="entry name" value="P-loop containing nucleoside triphosphate hydrolases"/>
    <property type="match status" value="1"/>
</dbReference>
<evidence type="ECO:0000313" key="5">
    <source>
        <dbReference type="EMBL" id="VVV04133.1"/>
    </source>
</evidence>
<dbReference type="Gene3D" id="3.40.50.300">
    <property type="entry name" value="P-loop containing nucleotide triphosphate hydrolases"/>
    <property type="match status" value="1"/>
</dbReference>
<evidence type="ECO:0000256" key="1">
    <source>
        <dbReference type="SAM" id="Phobius"/>
    </source>
</evidence>
<sequence>MINIITGRPGGGKSYEAVAYHILPALEKGRKVITNLPLQLDMFVQIFGAEVLELIKVVDGQLNDFGSMDRPFSKYEDYINDWRNKDGQGPLYVIDECHMVLPNRKLDSKILEFYSLHRHYGIDIDLISQNVRKIHKDIRDMIEIQYICQKNTALGSQNSYTKKVKQGVSGEVVNTSIRKYKPDYFKFYKSHTASNSAVIEDLAGDITPLWKRWPVIGAAIMFSIAFCLVLFIIFKDKKEIAVKTPELQQIEIKVATKDKIDQVDFKKPVHPLEKFTFFVTGQSKQFVRASHRDDDIPDSALNFYRVYIDVYENNKKLFSVNQHDLIKLGYTFKKMTDCFYEISYNDYVALITCGEIAAPKTGIEALGVDLI</sequence>
<accession>A0A5Q4YZI8</accession>
<protein>
    <submittedName>
        <fullName evidence="3">Zona occludens toxin</fullName>
    </submittedName>
</protein>
<dbReference type="EMBL" id="LR721750">
    <property type="protein sequence ID" value="VVV04123.1"/>
    <property type="molecule type" value="Genomic_DNA"/>
</dbReference>
<evidence type="ECO:0000259" key="2">
    <source>
        <dbReference type="Pfam" id="PF05707"/>
    </source>
</evidence>
<keyword evidence="1" id="KW-1133">Transmembrane helix</keyword>
<dbReference type="Pfam" id="PF05707">
    <property type="entry name" value="Zot"/>
    <property type="match status" value="1"/>
</dbReference>
<feature type="transmembrane region" description="Helical" evidence="1">
    <location>
        <begin position="213"/>
        <end position="234"/>
    </location>
</feature>
<name>A0A5Q4YZI8_9GAMM</name>
<proteinExistence type="predicted"/>
<keyword evidence="1" id="KW-0472">Membrane</keyword>
<organism evidence="3">
    <name type="scientific">Aliivibrio wodanis</name>
    <dbReference type="NCBI Taxonomy" id="80852"/>
    <lineage>
        <taxon>Bacteria</taxon>
        <taxon>Pseudomonadati</taxon>
        <taxon>Pseudomonadota</taxon>
        <taxon>Gammaproteobacteria</taxon>
        <taxon>Vibrionales</taxon>
        <taxon>Vibrionaceae</taxon>
        <taxon>Aliivibrio</taxon>
    </lineage>
</organism>
<reference evidence="3" key="1">
    <citation type="submission" date="2019-09" db="EMBL/GenBank/DDBJ databases">
        <authorList>
            <person name="Hjerde E."/>
        </authorList>
    </citation>
    <scope>NUCLEOTIDE SEQUENCE</scope>
    <source>
        <strain evidence="3">06/09/160</strain>
    </source>
</reference>
<dbReference type="InterPro" id="IPR008900">
    <property type="entry name" value="Zot_N"/>
</dbReference>
<evidence type="ECO:0000313" key="4">
    <source>
        <dbReference type="EMBL" id="VVV04123.1"/>
    </source>
</evidence>
<keyword evidence="1" id="KW-0812">Transmembrane</keyword>
<dbReference type="AlphaFoldDB" id="A0A5Q4YZI8"/>
<dbReference type="InterPro" id="IPR027417">
    <property type="entry name" value="P-loop_NTPase"/>
</dbReference>
<evidence type="ECO:0000313" key="3">
    <source>
        <dbReference type="EMBL" id="VVV04113.1"/>
    </source>
</evidence>
<feature type="domain" description="Zona occludens toxin N-terminal" evidence="2">
    <location>
        <begin position="1"/>
        <end position="192"/>
    </location>
</feature>
<dbReference type="EMBL" id="LR721750">
    <property type="protein sequence ID" value="VVV04133.1"/>
    <property type="molecule type" value="Genomic_DNA"/>
</dbReference>